<dbReference type="InterPro" id="IPR012074">
    <property type="entry name" value="GAF_ANTAR"/>
</dbReference>
<dbReference type="RefSeq" id="WP_109640687.1">
    <property type="nucleotide sequence ID" value="NZ_QGHB01000014.1"/>
</dbReference>
<evidence type="ECO:0000259" key="5">
    <source>
        <dbReference type="PROSITE" id="PS50921"/>
    </source>
</evidence>
<dbReference type="AlphaFoldDB" id="A0A316HQD0"/>
<dbReference type="InterPro" id="IPR003018">
    <property type="entry name" value="GAF"/>
</dbReference>
<evidence type="ECO:0000256" key="1">
    <source>
        <dbReference type="ARBA" id="ARBA00022679"/>
    </source>
</evidence>
<gene>
    <name evidence="6" type="ORF">C8D88_11412</name>
</gene>
<dbReference type="InterPro" id="IPR011006">
    <property type="entry name" value="CheY-like_superfamily"/>
</dbReference>
<dbReference type="GO" id="GO:0003723">
    <property type="term" value="F:RNA binding"/>
    <property type="evidence" value="ECO:0007669"/>
    <property type="project" value="InterPro"/>
</dbReference>
<keyword evidence="2" id="KW-0418">Kinase</keyword>
<dbReference type="InterPro" id="IPR005561">
    <property type="entry name" value="ANTAR"/>
</dbReference>
<keyword evidence="1" id="KW-0808">Transferase</keyword>
<name>A0A316HQD0_9PSEU</name>
<reference evidence="6 7" key="1">
    <citation type="submission" date="2018-05" db="EMBL/GenBank/DDBJ databases">
        <title>Genomic Encyclopedia of Type Strains, Phase IV (KMG-IV): sequencing the most valuable type-strain genomes for metagenomic binning, comparative biology and taxonomic classification.</title>
        <authorList>
            <person name="Goeker M."/>
        </authorList>
    </citation>
    <scope>NUCLEOTIDE SEQUENCE [LARGE SCALE GENOMIC DNA]</scope>
    <source>
        <strain evidence="6 7">DSM 45480</strain>
    </source>
</reference>
<accession>A0A316HQD0</accession>
<evidence type="ECO:0000256" key="4">
    <source>
        <dbReference type="ARBA" id="ARBA00023163"/>
    </source>
</evidence>
<dbReference type="Pfam" id="PF03861">
    <property type="entry name" value="ANTAR"/>
    <property type="match status" value="1"/>
</dbReference>
<dbReference type="SMART" id="SM01012">
    <property type="entry name" value="ANTAR"/>
    <property type="match status" value="1"/>
</dbReference>
<evidence type="ECO:0000313" key="7">
    <source>
        <dbReference type="Proteomes" id="UP000246005"/>
    </source>
</evidence>
<evidence type="ECO:0000256" key="2">
    <source>
        <dbReference type="ARBA" id="ARBA00022777"/>
    </source>
</evidence>
<dbReference type="PIRSF" id="PIRSF036625">
    <property type="entry name" value="GAF_ANTAR"/>
    <property type="match status" value="1"/>
</dbReference>
<evidence type="ECO:0000256" key="3">
    <source>
        <dbReference type="ARBA" id="ARBA00023015"/>
    </source>
</evidence>
<keyword evidence="4" id="KW-0804">Transcription</keyword>
<dbReference type="Gene3D" id="1.10.10.10">
    <property type="entry name" value="Winged helix-like DNA-binding domain superfamily/Winged helix DNA-binding domain"/>
    <property type="match status" value="1"/>
</dbReference>
<dbReference type="PROSITE" id="PS50921">
    <property type="entry name" value="ANTAR"/>
    <property type="match status" value="1"/>
</dbReference>
<dbReference type="GO" id="GO:0016301">
    <property type="term" value="F:kinase activity"/>
    <property type="evidence" value="ECO:0007669"/>
    <property type="project" value="UniProtKB-KW"/>
</dbReference>
<dbReference type="SUPFAM" id="SSF55781">
    <property type="entry name" value="GAF domain-like"/>
    <property type="match status" value="1"/>
</dbReference>
<dbReference type="Proteomes" id="UP000246005">
    <property type="component" value="Unassembled WGS sequence"/>
</dbReference>
<sequence length="240" mass="25956">MDHDLPLADELAAVSVRMSGLLLSRETVHTALSLVTSLAGEALPGIEGAGVTLMDEHGRKVTAAATDSLVEQLDGLQYELGEGPCLSAWEERRVVRVDDIAAEVRWPRWTAAARGSRMRATLSAPLVAGGAALGALKVYGREPGTFGEREEYVLTMFAAQAAILMANVRSFDDARKLSDALVDQLRGRDVISMAKGILMAREHVDEGTAFAMLARASQEENKKLRDLAGTLIRSTIRRDR</sequence>
<feature type="domain" description="ANTAR" evidence="5">
    <location>
        <begin position="171"/>
        <end position="232"/>
    </location>
</feature>
<dbReference type="InterPro" id="IPR029016">
    <property type="entry name" value="GAF-like_dom_sf"/>
</dbReference>
<dbReference type="EMBL" id="QGHB01000014">
    <property type="protein sequence ID" value="PWK82147.1"/>
    <property type="molecule type" value="Genomic_DNA"/>
</dbReference>
<dbReference type="Gene3D" id="3.30.450.40">
    <property type="match status" value="1"/>
</dbReference>
<comment type="caution">
    <text evidence="6">The sequence shown here is derived from an EMBL/GenBank/DDBJ whole genome shotgun (WGS) entry which is preliminary data.</text>
</comment>
<dbReference type="SMART" id="SM00065">
    <property type="entry name" value="GAF"/>
    <property type="match status" value="1"/>
</dbReference>
<proteinExistence type="predicted"/>
<dbReference type="InterPro" id="IPR036388">
    <property type="entry name" value="WH-like_DNA-bd_sf"/>
</dbReference>
<organism evidence="6 7">
    <name type="scientific">Lentzea atacamensis</name>
    <dbReference type="NCBI Taxonomy" id="531938"/>
    <lineage>
        <taxon>Bacteria</taxon>
        <taxon>Bacillati</taxon>
        <taxon>Actinomycetota</taxon>
        <taxon>Actinomycetes</taxon>
        <taxon>Pseudonocardiales</taxon>
        <taxon>Pseudonocardiaceae</taxon>
        <taxon>Lentzea</taxon>
    </lineage>
</organism>
<keyword evidence="3" id="KW-0805">Transcription regulation</keyword>
<protein>
    <submittedName>
        <fullName evidence="6">GAF domain-containing protein</fullName>
    </submittedName>
</protein>
<evidence type="ECO:0000313" key="6">
    <source>
        <dbReference type="EMBL" id="PWK82147.1"/>
    </source>
</evidence>
<dbReference type="SUPFAM" id="SSF52172">
    <property type="entry name" value="CheY-like"/>
    <property type="match status" value="1"/>
</dbReference>
<dbReference type="Pfam" id="PF13185">
    <property type="entry name" value="GAF_2"/>
    <property type="match status" value="1"/>
</dbReference>